<dbReference type="AlphaFoldDB" id="A0A7T8KIV1"/>
<gene>
    <name evidence="2" type="ORF">FKW44_001524</name>
</gene>
<proteinExistence type="predicted"/>
<organism evidence="2 3">
    <name type="scientific">Caligus rogercresseyi</name>
    <name type="common">Sea louse</name>
    <dbReference type="NCBI Taxonomy" id="217165"/>
    <lineage>
        <taxon>Eukaryota</taxon>
        <taxon>Metazoa</taxon>
        <taxon>Ecdysozoa</taxon>
        <taxon>Arthropoda</taxon>
        <taxon>Crustacea</taxon>
        <taxon>Multicrustacea</taxon>
        <taxon>Hexanauplia</taxon>
        <taxon>Copepoda</taxon>
        <taxon>Siphonostomatoida</taxon>
        <taxon>Caligidae</taxon>
        <taxon>Caligus</taxon>
    </lineage>
</organism>
<sequence>MSPSPSLYAAPVVKNPPRKAHKDPVTSFGQPGEDFYQPPDDRRRFALSECF</sequence>
<dbReference type="EMBL" id="CP045890">
    <property type="protein sequence ID" value="QQP56760.1"/>
    <property type="molecule type" value="Genomic_DNA"/>
</dbReference>
<evidence type="ECO:0000313" key="3">
    <source>
        <dbReference type="Proteomes" id="UP000595437"/>
    </source>
</evidence>
<accession>A0A7T8KIV1</accession>
<evidence type="ECO:0000313" key="2">
    <source>
        <dbReference type="EMBL" id="QQP56760.1"/>
    </source>
</evidence>
<keyword evidence="3" id="KW-1185">Reference proteome</keyword>
<evidence type="ECO:0000256" key="1">
    <source>
        <dbReference type="SAM" id="MobiDB-lite"/>
    </source>
</evidence>
<feature type="region of interest" description="Disordered" evidence="1">
    <location>
        <begin position="1"/>
        <end position="40"/>
    </location>
</feature>
<name>A0A7T8KIV1_CALRO</name>
<reference evidence="3" key="1">
    <citation type="submission" date="2021-01" db="EMBL/GenBank/DDBJ databases">
        <title>Caligus Genome Assembly.</title>
        <authorList>
            <person name="Gallardo-Escarate C."/>
        </authorList>
    </citation>
    <scope>NUCLEOTIDE SEQUENCE [LARGE SCALE GENOMIC DNA]</scope>
</reference>
<protein>
    <submittedName>
        <fullName evidence="2">Uncharacterized protein</fullName>
    </submittedName>
</protein>
<dbReference type="Proteomes" id="UP000595437">
    <property type="component" value="Chromosome 1"/>
</dbReference>